<dbReference type="Pfam" id="PF00078">
    <property type="entry name" value="RVT_1"/>
    <property type="match status" value="1"/>
</dbReference>
<name>A0A183A2N0_9TREM</name>
<evidence type="ECO:0000313" key="3">
    <source>
        <dbReference type="Proteomes" id="UP000272942"/>
    </source>
</evidence>
<dbReference type="InterPro" id="IPR000477">
    <property type="entry name" value="RT_dom"/>
</dbReference>
<gene>
    <name evidence="2" type="ORF">ECPE_LOCUS1215</name>
</gene>
<accession>A0A183A2N0</accession>
<evidence type="ECO:0000313" key="2">
    <source>
        <dbReference type="EMBL" id="VDP34918.1"/>
    </source>
</evidence>
<feature type="domain" description="Reverse transcriptase" evidence="1">
    <location>
        <begin position="142"/>
        <end position="238"/>
    </location>
</feature>
<sequence>MHAVSWAIAASDAECPIRFLVSAHSPFVLGLRAMRLLQGSITLHSKNDMTITSHYQHLIVQCSGNVGGTKVPSVKLEPDGEPIFLKRRVLPYGERECILKALQKMEQDGVINKVESSAWVTSIVLSMKSDGRTPLICGDYRLTLNRRLRRCAATKVNLANTYLQIPLDVEFRYLTIINSLWVTYQYNFLPFGLHASSGLFESAIDSVIKGLDGVLVYQDDVLTFVLYKNEHDARLTQLLE</sequence>
<dbReference type="SUPFAM" id="SSF56672">
    <property type="entry name" value="DNA/RNA polymerases"/>
    <property type="match status" value="1"/>
</dbReference>
<proteinExistence type="predicted"/>
<dbReference type="AlphaFoldDB" id="A0A183A2N0"/>
<dbReference type="PANTHER" id="PTHR37984:SF9">
    <property type="entry name" value="INTEGRASE CATALYTIC DOMAIN-CONTAINING PROTEIN"/>
    <property type="match status" value="1"/>
</dbReference>
<dbReference type="EMBL" id="UZAN01006332">
    <property type="protein sequence ID" value="VDP34918.1"/>
    <property type="molecule type" value="Genomic_DNA"/>
</dbReference>
<reference evidence="2 3" key="2">
    <citation type="submission" date="2018-11" db="EMBL/GenBank/DDBJ databases">
        <authorList>
            <consortium name="Pathogen Informatics"/>
        </authorList>
    </citation>
    <scope>NUCLEOTIDE SEQUENCE [LARGE SCALE GENOMIC DNA]</scope>
    <source>
        <strain evidence="2 3">Egypt</strain>
    </source>
</reference>
<evidence type="ECO:0000259" key="1">
    <source>
        <dbReference type="Pfam" id="PF00078"/>
    </source>
</evidence>
<dbReference type="Proteomes" id="UP000272942">
    <property type="component" value="Unassembled WGS sequence"/>
</dbReference>
<organism evidence="4">
    <name type="scientific">Echinostoma caproni</name>
    <dbReference type="NCBI Taxonomy" id="27848"/>
    <lineage>
        <taxon>Eukaryota</taxon>
        <taxon>Metazoa</taxon>
        <taxon>Spiralia</taxon>
        <taxon>Lophotrochozoa</taxon>
        <taxon>Platyhelminthes</taxon>
        <taxon>Trematoda</taxon>
        <taxon>Digenea</taxon>
        <taxon>Plagiorchiida</taxon>
        <taxon>Echinostomata</taxon>
        <taxon>Echinostomatoidea</taxon>
        <taxon>Echinostomatidae</taxon>
        <taxon>Echinostoma</taxon>
    </lineage>
</organism>
<dbReference type="Gene3D" id="3.30.70.270">
    <property type="match status" value="1"/>
</dbReference>
<keyword evidence="3" id="KW-1185">Reference proteome</keyword>
<protein>
    <submittedName>
        <fullName evidence="4">Reverse transcriptase domain-containing protein</fullName>
    </submittedName>
</protein>
<dbReference type="WBParaSite" id="ECPE_0000121501-mRNA-1">
    <property type="protein sequence ID" value="ECPE_0000121501-mRNA-1"/>
    <property type="gene ID" value="ECPE_0000121501"/>
</dbReference>
<dbReference type="InterPro" id="IPR050951">
    <property type="entry name" value="Retrovirus_Pol_polyprotein"/>
</dbReference>
<dbReference type="PANTHER" id="PTHR37984">
    <property type="entry name" value="PROTEIN CBG26694"/>
    <property type="match status" value="1"/>
</dbReference>
<dbReference type="Gene3D" id="3.10.10.10">
    <property type="entry name" value="HIV Type 1 Reverse Transcriptase, subunit A, domain 1"/>
    <property type="match status" value="2"/>
</dbReference>
<dbReference type="InterPro" id="IPR043128">
    <property type="entry name" value="Rev_trsase/Diguanyl_cyclase"/>
</dbReference>
<dbReference type="OrthoDB" id="5978043at2759"/>
<reference evidence="4" key="1">
    <citation type="submission" date="2016-06" db="UniProtKB">
        <authorList>
            <consortium name="WormBaseParasite"/>
        </authorList>
    </citation>
    <scope>IDENTIFICATION</scope>
</reference>
<evidence type="ECO:0000313" key="4">
    <source>
        <dbReference type="WBParaSite" id="ECPE_0000121501-mRNA-1"/>
    </source>
</evidence>
<dbReference type="InterPro" id="IPR043502">
    <property type="entry name" value="DNA/RNA_pol_sf"/>
</dbReference>